<comment type="caution">
    <text evidence="5">The sequence shown here is derived from an EMBL/GenBank/DDBJ whole genome shotgun (WGS) entry which is preliminary data.</text>
</comment>
<evidence type="ECO:0000313" key="5">
    <source>
        <dbReference type="EMBL" id="OGF25159.1"/>
    </source>
</evidence>
<dbReference type="Pfam" id="PF18884">
    <property type="entry name" value="TSP3_bac"/>
    <property type="match status" value="2"/>
</dbReference>
<evidence type="ECO:0000256" key="4">
    <source>
        <dbReference type="ARBA" id="ARBA00022837"/>
    </source>
</evidence>
<sequence>MNKYQYIIITIIGFTSAALFMANCGSASENLAQKLSGRILLQVEQHGEAWYISPKDRKRYFLSRPLDCFNMMRGAGTGITNTDLNKIPVGFIEEVCAAEMHCQISADADQDGIEDNLEIALGTDPNNTDTDGDGYSDKEEVKNGFNPFSTGPWAIEQSFTEQNKGKIFLQIEGVGEAWYVNPSDLKRYYLGRPADAFRVMRNLGLGISDRDLNTIAIGDKLGAPEPVIVPPPAPEFCSAKFSASAVMTDAAAAIRANSDRAAKCFTPEMKTAVEYTLDFLDADGRLTLGNILSKTTLTESADTEKTYSTEVYFSLGGYDVPLKFVVKKQDDNTWLLANL</sequence>
<evidence type="ECO:0000313" key="6">
    <source>
        <dbReference type="Proteomes" id="UP000178367"/>
    </source>
</evidence>
<evidence type="ECO:0000256" key="1">
    <source>
        <dbReference type="ARBA" id="ARBA00004613"/>
    </source>
</evidence>
<dbReference type="InterPro" id="IPR059100">
    <property type="entry name" value="TSP3_bac"/>
</dbReference>
<accession>A0A1F5SET2</accession>
<organism evidence="5 6">
    <name type="scientific">Candidatus Falkowbacteria bacterium RIFOXYA2_FULL_47_19</name>
    <dbReference type="NCBI Taxonomy" id="1797994"/>
    <lineage>
        <taxon>Bacteria</taxon>
        <taxon>Candidatus Falkowiibacteriota</taxon>
    </lineage>
</organism>
<protein>
    <submittedName>
        <fullName evidence="5">Uncharacterized protein</fullName>
    </submittedName>
</protein>
<evidence type="ECO:0000256" key="2">
    <source>
        <dbReference type="ARBA" id="ARBA00022525"/>
    </source>
</evidence>
<dbReference type="STRING" id="1797994.A2227_07495"/>
<evidence type="ECO:0000256" key="3">
    <source>
        <dbReference type="ARBA" id="ARBA00022729"/>
    </source>
</evidence>
<keyword evidence="4" id="KW-0106">Calcium</keyword>
<dbReference type="AlphaFoldDB" id="A0A1F5SET2"/>
<keyword evidence="2" id="KW-0964">Secreted</keyword>
<reference evidence="5 6" key="1">
    <citation type="journal article" date="2016" name="Nat. Commun.">
        <title>Thousands of microbial genomes shed light on interconnected biogeochemical processes in an aquifer system.</title>
        <authorList>
            <person name="Anantharaman K."/>
            <person name="Brown C.T."/>
            <person name="Hug L.A."/>
            <person name="Sharon I."/>
            <person name="Castelle C.J."/>
            <person name="Probst A.J."/>
            <person name="Thomas B.C."/>
            <person name="Singh A."/>
            <person name="Wilkins M.J."/>
            <person name="Karaoz U."/>
            <person name="Brodie E.L."/>
            <person name="Williams K.H."/>
            <person name="Hubbard S.S."/>
            <person name="Banfield J.F."/>
        </authorList>
    </citation>
    <scope>NUCLEOTIDE SEQUENCE [LARGE SCALE GENOMIC DNA]</scope>
</reference>
<proteinExistence type="predicted"/>
<comment type="subcellular location">
    <subcellularLocation>
        <location evidence="1">Secreted</location>
    </subcellularLocation>
</comment>
<dbReference type="EMBL" id="MFGB01000023">
    <property type="protein sequence ID" value="OGF25159.1"/>
    <property type="molecule type" value="Genomic_DNA"/>
</dbReference>
<dbReference type="Proteomes" id="UP000178367">
    <property type="component" value="Unassembled WGS sequence"/>
</dbReference>
<gene>
    <name evidence="5" type="ORF">A2227_07495</name>
</gene>
<name>A0A1F5SET2_9BACT</name>
<keyword evidence="3" id="KW-0732">Signal</keyword>